<dbReference type="InterPro" id="IPR011059">
    <property type="entry name" value="Metal-dep_hydrolase_composite"/>
</dbReference>
<dbReference type="KEGG" id="fin:KQS_05215"/>
<dbReference type="OrthoDB" id="9802793at2"/>
<evidence type="ECO:0000256" key="1">
    <source>
        <dbReference type="ARBA" id="ARBA00010716"/>
    </source>
</evidence>
<sequence>MKLFKIITFLLITQWSISQEYFPNNESIKQTYKNYVAITNATIYISSTQKIDNASILIKEDKIVDIGAGIPIPKEATKIDATGKTIYASFIDVFTEFGINKPQKKGGFNPAPQYNSERNGYYWNDHIRADFNAFQNLNYDDKTAKDLREAGFGTVISHLNDGLVAGTGVLWTLNDNESNATRILNKKISQHFTFNRSAFSNQSYPSSLMGSMATIRQFYHDANWYAQGGSKTKDLTLEAFNENKNLIQIFNAGDKLNVLRADKIGDEFSINYLIKGSGNEFERIDDIKKTKATLIIPVKFPDAYDVSDPLLANQVSLGDMRFWTQAPYNLKILADNNISFVLTANELKNPKDLLANLRKAVALGFSKEKALASLTELPAAILKQTNIGSLKKNNLANFIITSGDLFDEKTTIIENWVQGNRYSIEKLNPTSLKGTYDLTIASEKYDLSIEGEALKPEVKIKQGNLEFATKTTYNEPWLNLVIRSKDTTKTTFIRLNGILKDQVISGNGFNENGTEITWSASKKNEEVKKQDDSKKEDIKKTTPMSVVTFPNIAFGNIEKPKQESILFKNATVWTGEKEGILKETDVLIENGKIAKIGKNLSYSGKTIDATGKHLTAGIIDEHSHIAISNGVNEGGQNSSAEVTIEDVVNSEDINIYRNLAGGVTSANLLHGSANPIGGRAAFIKLKWGYSPEEMLVKDAPKYIKFALGENVKQSNWGDYSRLRFPQSRMGVEQVYEDYFSRALAYKKEWNEYTTNKSKSKIKPRYDIELEVLNQILEKKRFITCHSYVQSEINMLMKVANKYGFKIQTFTHILEGYKLADKMAAHGVGGSTFADWWAYKYEVNDAIPHNAALMNKEGVTVSINSDDAEMSRRLNQEAAKTTKYGNISEETAWNFVTLNPAKLLQVDDKVGSIKVGKDADVVLWSENPLSVYAKVEKTMVDGILFYDLEKENQKNEAVQKERNELINLLLDAKNKGMKTQEPKKKSTGHYHCDTLGEKCRVFHAKYTN</sequence>
<dbReference type="Gene3D" id="3.20.20.140">
    <property type="entry name" value="Metal-dependent hydrolases"/>
    <property type="match status" value="2"/>
</dbReference>
<evidence type="ECO:0000256" key="2">
    <source>
        <dbReference type="ARBA" id="ARBA00022801"/>
    </source>
</evidence>
<reference evidence="5 6" key="1">
    <citation type="journal article" date="2012" name="J. Bacteriol.">
        <title>Complete Genome Sequence of Flavobacterium indicum GPSTA100-9T, Isolated from Warm Spring Water.</title>
        <authorList>
            <person name="Barbier P."/>
            <person name="Houel A."/>
            <person name="Loux V."/>
            <person name="Poulain J."/>
            <person name="Bernardet J.F."/>
            <person name="Touchon M."/>
            <person name="Duchaud E."/>
        </authorList>
    </citation>
    <scope>NUCLEOTIDE SEQUENCE [LARGE SCALE GENOMIC DNA]</scope>
    <source>
        <strain evidence="6">DSM 17447 / CIP 109464 / GPTSA100-9</strain>
    </source>
</reference>
<dbReference type="InterPro" id="IPR006680">
    <property type="entry name" value="Amidohydro-rel"/>
</dbReference>
<evidence type="ECO:0000256" key="3">
    <source>
        <dbReference type="SAM" id="Coils"/>
    </source>
</evidence>
<dbReference type="HOGENOM" id="CLU_004881_0_0_10"/>
<dbReference type="eggNOG" id="COG1228">
    <property type="taxonomic scope" value="Bacteria"/>
</dbReference>
<dbReference type="RefSeq" id="WP_014388137.1">
    <property type="nucleotide sequence ID" value="NC_017025.1"/>
</dbReference>
<dbReference type="SUPFAM" id="SSF51338">
    <property type="entry name" value="Composite domain of metallo-dependent hydrolases"/>
    <property type="match status" value="2"/>
</dbReference>
<dbReference type="AlphaFoldDB" id="H8XV39"/>
<evidence type="ECO:0000313" key="5">
    <source>
        <dbReference type="EMBL" id="CCG53009.1"/>
    </source>
</evidence>
<keyword evidence="2 5" id="KW-0378">Hydrolase</keyword>
<proteinExistence type="inferred from homology"/>
<dbReference type="EC" id="3.5.-.-" evidence="5"/>
<protein>
    <submittedName>
        <fullName evidence="5">Probable metal-dependent hydrolase superfamily protein, contains two amidohydrolase related domains</fullName>
        <ecNumber evidence="5">3.5.-.-</ecNumber>
    </submittedName>
</protein>
<dbReference type="MEROPS" id="M38.978"/>
<evidence type="ECO:0000259" key="4">
    <source>
        <dbReference type="Pfam" id="PF01979"/>
    </source>
</evidence>
<dbReference type="Gene3D" id="2.30.40.10">
    <property type="entry name" value="Urease, subunit C, domain 1"/>
    <property type="match status" value="1"/>
</dbReference>
<dbReference type="Proteomes" id="UP000007599">
    <property type="component" value="Chromosome I"/>
</dbReference>
<keyword evidence="3" id="KW-0175">Coiled coil</keyword>
<evidence type="ECO:0000313" key="6">
    <source>
        <dbReference type="Proteomes" id="UP000007599"/>
    </source>
</evidence>
<organism evidence="5 6">
    <name type="scientific">Flavobacterium indicum (strain DSM 17447 / CIP 109464 / GPTSA100-9)</name>
    <dbReference type="NCBI Taxonomy" id="1094466"/>
    <lineage>
        <taxon>Bacteria</taxon>
        <taxon>Pseudomonadati</taxon>
        <taxon>Bacteroidota</taxon>
        <taxon>Flavobacteriia</taxon>
        <taxon>Flavobacteriales</taxon>
        <taxon>Flavobacteriaceae</taxon>
        <taxon>Flavobacterium</taxon>
    </lineage>
</organism>
<dbReference type="PATRIC" id="fig|1094466.5.peg.1023"/>
<dbReference type="PANTHER" id="PTHR11113">
    <property type="entry name" value="N-ACETYLGLUCOSAMINE-6-PHOSPHATE DEACETYLASE"/>
    <property type="match status" value="1"/>
</dbReference>
<reference evidence="6" key="2">
    <citation type="submission" date="2012-03" db="EMBL/GenBank/DDBJ databases">
        <title>Complete genome sequence of Flavobacterium indicum GPTSA100-9T, isolated from warm spring water.</title>
        <authorList>
            <person name="Barbier P."/>
            <person name="Houel A."/>
            <person name="Loux V."/>
            <person name="Poulain J."/>
            <person name="Bernardet J.-F."/>
            <person name="Touchon M."/>
            <person name="Duchaud E."/>
        </authorList>
    </citation>
    <scope>NUCLEOTIDE SEQUENCE [LARGE SCALE GENOMIC DNA]</scope>
    <source>
        <strain evidence="6">DSM 17447 / CIP 109464 / GPTSA100-9</strain>
    </source>
</reference>
<name>H8XV39_FLAIG</name>
<dbReference type="GO" id="GO:0006046">
    <property type="term" value="P:N-acetylglucosamine catabolic process"/>
    <property type="evidence" value="ECO:0007669"/>
    <property type="project" value="TreeGrafter"/>
</dbReference>
<accession>H8XV39</accession>
<feature type="domain" description="Amidohydrolase-related" evidence="4">
    <location>
        <begin position="614"/>
        <end position="941"/>
    </location>
</feature>
<dbReference type="InterPro" id="IPR032466">
    <property type="entry name" value="Metal_Hydrolase"/>
</dbReference>
<dbReference type="STRING" id="1094466.KQS_05215"/>
<comment type="similarity">
    <text evidence="1">Belongs to the metallo-dependent hydrolases superfamily. NagA family.</text>
</comment>
<dbReference type="PANTHER" id="PTHR11113:SF14">
    <property type="entry name" value="N-ACETYLGLUCOSAMINE-6-PHOSPHATE DEACETYLASE"/>
    <property type="match status" value="1"/>
</dbReference>
<dbReference type="EMBL" id="HE774682">
    <property type="protein sequence ID" value="CCG53009.1"/>
    <property type="molecule type" value="Genomic_DNA"/>
</dbReference>
<feature type="coiled-coil region" evidence="3">
    <location>
        <begin position="947"/>
        <end position="974"/>
    </location>
</feature>
<dbReference type="GO" id="GO:0008448">
    <property type="term" value="F:N-acetylglucosamine-6-phosphate deacetylase activity"/>
    <property type="evidence" value="ECO:0007669"/>
    <property type="project" value="TreeGrafter"/>
</dbReference>
<keyword evidence="6" id="KW-1185">Reference proteome</keyword>
<gene>
    <name evidence="5" type="ordered locus">KQS_05215</name>
</gene>
<dbReference type="Pfam" id="PF01979">
    <property type="entry name" value="Amidohydro_1"/>
    <property type="match status" value="1"/>
</dbReference>
<dbReference type="SUPFAM" id="SSF51556">
    <property type="entry name" value="Metallo-dependent hydrolases"/>
    <property type="match status" value="1"/>
</dbReference>